<dbReference type="InterPro" id="IPR035985">
    <property type="entry name" value="Ubiquitin-activating_enz"/>
</dbReference>
<keyword evidence="10" id="KW-0511">Multifunctional enzyme</keyword>
<dbReference type="GO" id="GO:0002143">
    <property type="term" value="P:tRNA wobble position uridine thiolation"/>
    <property type="evidence" value="ECO:0007669"/>
    <property type="project" value="TreeGrafter"/>
</dbReference>
<name>A0A915PYK4_9BILA</name>
<evidence type="ECO:0000256" key="5">
    <source>
        <dbReference type="ARBA" id="ARBA00022723"/>
    </source>
</evidence>
<dbReference type="InterPro" id="IPR045886">
    <property type="entry name" value="ThiF/MoeB/HesA"/>
</dbReference>
<evidence type="ECO:0000256" key="9">
    <source>
        <dbReference type="ARBA" id="ARBA00023150"/>
    </source>
</evidence>
<sequence length="396" mass="44494">MPRIDRYLKSWTRDYATLTLTVFALCNRTMYIAKLQRYPFDNRFPHGLPEQTYRDQWLRVGRNAAKCTGAVDWVTSGSGGSFESLIVSWLCWTKALMNENRSLKDYRTTAIKEHSLSNEEVRRYSRQILVQEFGVQGQERLRATSLLIVGAGGLGCPVSLYCAGAGVGRIGVVDGDFISSDNLHRQIAYDENCVGHSKAESIKSSVKRYLINDACILAKKPLVSGSVVRWDGQLSVYGYGEDCPCYRCVFPSPPPMDAVISCSDDGVLGPNKLLAKTDRIDPHSFSELSKNSEKRLLLIDTRPSHEFSIGHLPNAINIPILKLCRSSSTDVTRELDADVNEMRDKGVYVICRRGEDSQKAVLYLRKEFADSLISFKDIDGGYEMWSHTVDKNFPVY</sequence>
<evidence type="ECO:0000259" key="11">
    <source>
        <dbReference type="PROSITE" id="PS50206"/>
    </source>
</evidence>
<dbReference type="FunFam" id="3.40.250.10:FF:000014">
    <property type="entry name" value="Adenylyltransferase and sulfurtransferase MOCS3"/>
    <property type="match status" value="1"/>
</dbReference>
<dbReference type="SMART" id="SM00450">
    <property type="entry name" value="RHOD"/>
    <property type="match status" value="1"/>
</dbReference>
<dbReference type="GO" id="GO:0005829">
    <property type="term" value="C:cytosol"/>
    <property type="evidence" value="ECO:0007669"/>
    <property type="project" value="UniProtKB-SubCell"/>
</dbReference>
<proteinExistence type="predicted"/>
<dbReference type="GO" id="GO:0046872">
    <property type="term" value="F:metal ion binding"/>
    <property type="evidence" value="ECO:0007669"/>
    <property type="project" value="UniProtKB-KW"/>
</dbReference>
<protein>
    <submittedName>
        <fullName evidence="13">Rhodanese domain-containing protein</fullName>
    </submittedName>
</protein>
<evidence type="ECO:0000256" key="4">
    <source>
        <dbReference type="ARBA" id="ARBA00022694"/>
    </source>
</evidence>
<keyword evidence="3" id="KW-0808">Transferase</keyword>
<evidence type="ECO:0000256" key="1">
    <source>
        <dbReference type="ARBA" id="ARBA00004514"/>
    </source>
</evidence>
<dbReference type="GO" id="GO:0016779">
    <property type="term" value="F:nucleotidyltransferase activity"/>
    <property type="evidence" value="ECO:0007669"/>
    <property type="project" value="TreeGrafter"/>
</dbReference>
<dbReference type="Pfam" id="PF00581">
    <property type="entry name" value="Rhodanese"/>
    <property type="match status" value="1"/>
</dbReference>
<dbReference type="PANTHER" id="PTHR10953:SF102">
    <property type="entry name" value="ADENYLYLTRANSFERASE AND SULFURTRANSFERASE MOCS3"/>
    <property type="match status" value="1"/>
</dbReference>
<accession>A0A915PYK4</accession>
<keyword evidence="12" id="KW-1185">Reference proteome</keyword>
<dbReference type="CDD" id="cd00757">
    <property type="entry name" value="ThiF_MoeB_HesA_family"/>
    <property type="match status" value="1"/>
</dbReference>
<keyword evidence="5" id="KW-0479">Metal-binding</keyword>
<dbReference type="GO" id="GO:0042292">
    <property type="term" value="F:URM1 activating enzyme activity"/>
    <property type="evidence" value="ECO:0007669"/>
    <property type="project" value="TreeGrafter"/>
</dbReference>
<evidence type="ECO:0000256" key="7">
    <source>
        <dbReference type="ARBA" id="ARBA00022833"/>
    </source>
</evidence>
<evidence type="ECO:0000256" key="6">
    <source>
        <dbReference type="ARBA" id="ARBA00022741"/>
    </source>
</evidence>
<keyword evidence="4" id="KW-0819">tRNA processing</keyword>
<dbReference type="InterPro" id="IPR000594">
    <property type="entry name" value="ThiF_NAD_FAD-bd"/>
</dbReference>
<keyword evidence="6" id="KW-0547">Nucleotide-binding</keyword>
<keyword evidence="8" id="KW-0067">ATP-binding</keyword>
<organism evidence="12 13">
    <name type="scientific">Setaria digitata</name>
    <dbReference type="NCBI Taxonomy" id="48799"/>
    <lineage>
        <taxon>Eukaryota</taxon>
        <taxon>Metazoa</taxon>
        <taxon>Ecdysozoa</taxon>
        <taxon>Nematoda</taxon>
        <taxon>Chromadorea</taxon>
        <taxon>Rhabditida</taxon>
        <taxon>Spirurina</taxon>
        <taxon>Spiruromorpha</taxon>
        <taxon>Filarioidea</taxon>
        <taxon>Setariidae</taxon>
        <taxon>Setaria</taxon>
    </lineage>
</organism>
<evidence type="ECO:0000256" key="2">
    <source>
        <dbReference type="ARBA" id="ARBA00022490"/>
    </source>
</evidence>
<evidence type="ECO:0000256" key="10">
    <source>
        <dbReference type="ARBA" id="ARBA00023268"/>
    </source>
</evidence>
<keyword evidence="2" id="KW-0963">Cytoplasm</keyword>
<dbReference type="AlphaFoldDB" id="A0A915PYK4"/>
<dbReference type="InterPro" id="IPR001763">
    <property type="entry name" value="Rhodanese-like_dom"/>
</dbReference>
<dbReference type="WBParaSite" id="sdigi.contig6.g733.t1">
    <property type="protein sequence ID" value="sdigi.contig6.g733.t1"/>
    <property type="gene ID" value="sdigi.contig6.g733"/>
</dbReference>
<dbReference type="Gene3D" id="3.40.250.10">
    <property type="entry name" value="Rhodanese-like domain"/>
    <property type="match status" value="1"/>
</dbReference>
<dbReference type="GO" id="GO:0032447">
    <property type="term" value="P:protein urmylation"/>
    <property type="evidence" value="ECO:0007669"/>
    <property type="project" value="TreeGrafter"/>
</dbReference>
<evidence type="ECO:0000256" key="8">
    <source>
        <dbReference type="ARBA" id="ARBA00022840"/>
    </source>
</evidence>
<dbReference type="SUPFAM" id="SSF69572">
    <property type="entry name" value="Activating enzymes of the ubiquitin-like proteins"/>
    <property type="match status" value="1"/>
</dbReference>
<dbReference type="GO" id="GO:0006777">
    <property type="term" value="P:Mo-molybdopterin cofactor biosynthetic process"/>
    <property type="evidence" value="ECO:0007669"/>
    <property type="project" value="UniProtKB-KW"/>
</dbReference>
<dbReference type="Pfam" id="PF00899">
    <property type="entry name" value="ThiF"/>
    <property type="match status" value="2"/>
</dbReference>
<dbReference type="PROSITE" id="PS50206">
    <property type="entry name" value="RHODANESE_3"/>
    <property type="match status" value="1"/>
</dbReference>
<keyword evidence="7" id="KW-0862">Zinc</keyword>
<dbReference type="PANTHER" id="PTHR10953">
    <property type="entry name" value="UBIQUITIN-ACTIVATING ENZYME E1"/>
    <property type="match status" value="1"/>
</dbReference>
<evidence type="ECO:0000313" key="12">
    <source>
        <dbReference type="Proteomes" id="UP000887581"/>
    </source>
</evidence>
<dbReference type="GO" id="GO:0004792">
    <property type="term" value="F:thiosulfate-cyanide sulfurtransferase activity"/>
    <property type="evidence" value="ECO:0007669"/>
    <property type="project" value="TreeGrafter"/>
</dbReference>
<keyword evidence="9" id="KW-0501">Molybdenum cofactor biosynthesis</keyword>
<dbReference type="InterPro" id="IPR036873">
    <property type="entry name" value="Rhodanese-like_dom_sf"/>
</dbReference>
<feature type="domain" description="Rhodanese" evidence="11">
    <location>
        <begin position="292"/>
        <end position="394"/>
    </location>
</feature>
<dbReference type="GO" id="GO:0005524">
    <property type="term" value="F:ATP binding"/>
    <property type="evidence" value="ECO:0007669"/>
    <property type="project" value="UniProtKB-KW"/>
</dbReference>
<dbReference type="Proteomes" id="UP000887581">
    <property type="component" value="Unplaced"/>
</dbReference>
<evidence type="ECO:0000313" key="13">
    <source>
        <dbReference type="WBParaSite" id="sdigi.contig6.g733.t1"/>
    </source>
</evidence>
<reference evidence="13" key="1">
    <citation type="submission" date="2022-11" db="UniProtKB">
        <authorList>
            <consortium name="WormBaseParasite"/>
        </authorList>
    </citation>
    <scope>IDENTIFICATION</scope>
</reference>
<comment type="subcellular location">
    <subcellularLocation>
        <location evidence="1">Cytoplasm</location>
        <location evidence="1">Cytosol</location>
    </subcellularLocation>
</comment>
<evidence type="ECO:0000256" key="3">
    <source>
        <dbReference type="ARBA" id="ARBA00022679"/>
    </source>
</evidence>
<dbReference type="Gene3D" id="3.40.50.720">
    <property type="entry name" value="NAD(P)-binding Rossmann-like Domain"/>
    <property type="match status" value="2"/>
</dbReference>